<evidence type="ECO:0000256" key="7">
    <source>
        <dbReference type="ARBA" id="ARBA00022927"/>
    </source>
</evidence>
<feature type="domain" description="GAT" evidence="13">
    <location>
        <begin position="178"/>
        <end position="305"/>
    </location>
</feature>
<dbReference type="GO" id="GO:0006886">
    <property type="term" value="P:intracellular protein transport"/>
    <property type="evidence" value="ECO:0007669"/>
    <property type="project" value="InterPro"/>
</dbReference>
<keyword evidence="7" id="KW-0653">Protein transport</keyword>
<evidence type="ECO:0000256" key="2">
    <source>
        <dbReference type="ARBA" id="ARBA00004220"/>
    </source>
</evidence>
<dbReference type="GO" id="GO:0034394">
    <property type="term" value="P:protein localization to cell surface"/>
    <property type="evidence" value="ECO:0000318"/>
    <property type="project" value="GO_Central"/>
</dbReference>
<dbReference type="PANTHER" id="PTHR45905">
    <property type="entry name" value="GOLGI-LOCALIZED, GAMMA-ADAPTIN EAR CONTAINING, ARF BINDING PROTEIN"/>
    <property type="match status" value="1"/>
</dbReference>
<evidence type="ECO:0000256" key="4">
    <source>
        <dbReference type="ARBA" id="ARBA00022448"/>
    </source>
</evidence>
<keyword evidence="4" id="KW-0813">Transport</keyword>
<dbReference type="InterPro" id="IPR008153">
    <property type="entry name" value="GAE_dom"/>
</dbReference>
<dbReference type="SUPFAM" id="SSF49348">
    <property type="entry name" value="Clathrin adaptor appendage domain"/>
    <property type="match status" value="1"/>
</dbReference>
<proteinExistence type="inferred from homology"/>
<dbReference type="PROSITE" id="PS50180">
    <property type="entry name" value="GAE"/>
    <property type="match status" value="1"/>
</dbReference>
<dbReference type="InterPro" id="IPR002014">
    <property type="entry name" value="VHS_dom"/>
</dbReference>
<dbReference type="STRING" id="9258.ENSOANP00000007117"/>
<dbReference type="Gene3D" id="2.60.40.1230">
    <property type="match status" value="1"/>
</dbReference>
<dbReference type="PROSITE" id="PS50179">
    <property type="entry name" value="VHS"/>
    <property type="match status" value="1"/>
</dbReference>
<dbReference type="SUPFAM" id="SSF48464">
    <property type="entry name" value="ENTH/VHS domain"/>
    <property type="match status" value="1"/>
</dbReference>
<dbReference type="Bgee" id="ENSOANG00000004491">
    <property type="expression patterns" value="Expressed in endometrium and 7 other cell types or tissues"/>
</dbReference>
<dbReference type="KEGG" id="oaa:100079261"/>
<keyword evidence="5" id="KW-0967">Endosome</keyword>
<dbReference type="InterPro" id="IPR041198">
    <property type="entry name" value="GGA_N-GAT"/>
</dbReference>
<dbReference type="CDD" id="cd17010">
    <property type="entry name" value="VHS_GGA2"/>
    <property type="match status" value="1"/>
</dbReference>
<evidence type="ECO:0000256" key="5">
    <source>
        <dbReference type="ARBA" id="ARBA00022753"/>
    </source>
</evidence>
<dbReference type="GO" id="GO:0043001">
    <property type="term" value="P:Golgi to plasma membrane protein transport"/>
    <property type="evidence" value="ECO:0007669"/>
    <property type="project" value="Ensembl"/>
</dbReference>
<dbReference type="Pfam" id="PF02883">
    <property type="entry name" value="Alpha_adaptinC2"/>
    <property type="match status" value="1"/>
</dbReference>
<dbReference type="Gene3D" id="1.20.5.170">
    <property type="match status" value="1"/>
</dbReference>
<dbReference type="GO" id="GO:0031267">
    <property type="term" value="F:small GTPase binding"/>
    <property type="evidence" value="ECO:0000318"/>
    <property type="project" value="GO_Central"/>
</dbReference>
<dbReference type="OMA" id="NCCKEKK"/>
<evidence type="ECO:0000259" key="13">
    <source>
        <dbReference type="PROSITE" id="PS50909"/>
    </source>
</evidence>
<dbReference type="InterPro" id="IPR038425">
    <property type="entry name" value="GAT_sf"/>
</dbReference>
<dbReference type="Pfam" id="PF18308">
    <property type="entry name" value="GGA_N-GAT"/>
    <property type="match status" value="1"/>
</dbReference>
<dbReference type="eggNOG" id="KOG1086">
    <property type="taxonomic scope" value="Eukaryota"/>
</dbReference>
<dbReference type="Gene3D" id="1.20.58.160">
    <property type="match status" value="1"/>
</dbReference>
<dbReference type="HOGENOM" id="CLU_015010_0_0_1"/>
<reference evidence="14" key="3">
    <citation type="submission" date="2025-09" db="UniProtKB">
        <authorList>
            <consortium name="Ensembl"/>
        </authorList>
    </citation>
    <scope>IDENTIFICATION</scope>
    <source>
        <strain evidence="14">Glennie</strain>
    </source>
</reference>
<keyword evidence="8" id="KW-0333">Golgi apparatus</keyword>
<dbReference type="GO" id="GO:0030136">
    <property type="term" value="C:clathrin-coated vesicle"/>
    <property type="evidence" value="ECO:0007669"/>
    <property type="project" value="Ensembl"/>
</dbReference>
<dbReference type="PANTHER" id="PTHR45905:SF2">
    <property type="entry name" value="ADP-RIBOSYLATION FACTOR-BINDING PROTEIN GGA2"/>
    <property type="match status" value="1"/>
</dbReference>
<keyword evidence="15" id="KW-1185">Reference proteome</keyword>
<dbReference type="Proteomes" id="UP000002279">
    <property type="component" value="Chromosome 2"/>
</dbReference>
<comment type="similarity">
    <text evidence="3">Belongs to the GGA protein family.</text>
</comment>
<dbReference type="FunFam" id="1.25.40.90:FF:000011">
    <property type="entry name" value="ADP-ribosylation factor-binding protein GGA3 isoform X1"/>
    <property type="match status" value="1"/>
</dbReference>
<gene>
    <name evidence="14" type="primary">GGA2</name>
</gene>
<feature type="region of interest" description="Disordered" evidence="10">
    <location>
        <begin position="155"/>
        <end position="176"/>
    </location>
</feature>
<dbReference type="SMART" id="SM00809">
    <property type="entry name" value="Alpha_adaptinC2"/>
    <property type="match status" value="1"/>
</dbReference>
<keyword evidence="6" id="KW-0832">Ubl conjugation</keyword>
<evidence type="ECO:0000259" key="12">
    <source>
        <dbReference type="PROSITE" id="PS50180"/>
    </source>
</evidence>
<accession>F7FWM4</accession>
<dbReference type="FunFam" id="1.20.5.170:FF:000023">
    <property type="entry name" value="ADP-ribosylation factor-binding protein GGA3 isoform X1"/>
    <property type="match status" value="1"/>
</dbReference>
<dbReference type="InterPro" id="IPR008942">
    <property type="entry name" value="ENTH_VHS"/>
</dbReference>
<evidence type="ECO:0000256" key="9">
    <source>
        <dbReference type="ARBA" id="ARBA00023136"/>
    </source>
</evidence>
<comment type="subcellular location">
    <subcellularLocation>
        <location evidence="2">Early endosome membrane</location>
        <topology evidence="2">Peripheral membrane protein</topology>
    </subcellularLocation>
    <subcellularLocation>
        <location evidence="1">Golgi apparatus</location>
        <location evidence="1">trans-Golgi network membrane</location>
        <topology evidence="1">Peripheral membrane protein</topology>
    </subcellularLocation>
</comment>
<organism evidence="14 15">
    <name type="scientific">Ornithorhynchus anatinus</name>
    <name type="common">Duckbill platypus</name>
    <dbReference type="NCBI Taxonomy" id="9258"/>
    <lineage>
        <taxon>Eukaryota</taxon>
        <taxon>Metazoa</taxon>
        <taxon>Chordata</taxon>
        <taxon>Craniata</taxon>
        <taxon>Vertebrata</taxon>
        <taxon>Euteleostomi</taxon>
        <taxon>Mammalia</taxon>
        <taxon>Monotremata</taxon>
        <taxon>Ornithorhynchidae</taxon>
        <taxon>Ornithorhynchus</taxon>
    </lineage>
</organism>
<dbReference type="GeneID" id="100079261"/>
<dbReference type="Ensembl" id="ENSOANT00000007119.3">
    <property type="protein sequence ID" value="ENSOANP00000007117.2"/>
    <property type="gene ID" value="ENSOANG00000004491.3"/>
</dbReference>
<reference evidence="14" key="2">
    <citation type="submission" date="2025-08" db="UniProtKB">
        <authorList>
            <consortium name="Ensembl"/>
        </authorList>
    </citation>
    <scope>IDENTIFICATION</scope>
    <source>
        <strain evidence="14">Glennie</strain>
    </source>
</reference>
<dbReference type="SMART" id="SM00288">
    <property type="entry name" value="VHS"/>
    <property type="match status" value="1"/>
</dbReference>
<feature type="region of interest" description="Disordered" evidence="10">
    <location>
        <begin position="412"/>
        <end position="495"/>
    </location>
</feature>
<evidence type="ECO:0000313" key="14">
    <source>
        <dbReference type="Ensembl" id="ENSOANP00000007117.2"/>
    </source>
</evidence>
<dbReference type="InterPro" id="IPR008152">
    <property type="entry name" value="Clathrin_a/b/g-adaptin_app_Ig"/>
</dbReference>
<dbReference type="InterPro" id="IPR004152">
    <property type="entry name" value="GAT_dom"/>
</dbReference>
<dbReference type="InterPro" id="IPR013041">
    <property type="entry name" value="Clathrin_app_Ig-like_sf"/>
</dbReference>
<dbReference type="CDD" id="cd14239">
    <property type="entry name" value="GAT_GGA1_GGA2"/>
    <property type="match status" value="1"/>
</dbReference>
<feature type="domain" description="VHS" evidence="11">
    <location>
        <begin position="23"/>
        <end position="153"/>
    </location>
</feature>
<dbReference type="OrthoDB" id="447025at2759"/>
<dbReference type="PROSITE" id="PS50909">
    <property type="entry name" value="GAT"/>
    <property type="match status" value="1"/>
</dbReference>
<dbReference type="FunFam" id="2.60.40.1230:FF:000001">
    <property type="entry name" value="ADP-ribosylation factor-binding protein GGA1 isoform 1"/>
    <property type="match status" value="1"/>
</dbReference>
<dbReference type="GO" id="GO:0031901">
    <property type="term" value="C:early endosome membrane"/>
    <property type="evidence" value="ECO:0007669"/>
    <property type="project" value="UniProtKB-SubCell"/>
</dbReference>
<dbReference type="GO" id="GO:0035091">
    <property type="term" value="F:phosphatidylinositol binding"/>
    <property type="evidence" value="ECO:0007669"/>
    <property type="project" value="InterPro"/>
</dbReference>
<evidence type="ECO:0000256" key="3">
    <source>
        <dbReference type="ARBA" id="ARBA00008099"/>
    </source>
</evidence>
<dbReference type="FunCoup" id="F7FWM4">
    <property type="interactions" value="1031"/>
</dbReference>
<dbReference type="GO" id="GO:0006893">
    <property type="term" value="P:Golgi to plasma membrane transport"/>
    <property type="evidence" value="ECO:0000318"/>
    <property type="project" value="GO_Central"/>
</dbReference>
<feature type="compositionally biased region" description="Basic and acidic residues" evidence="10">
    <location>
        <begin position="329"/>
        <end position="339"/>
    </location>
</feature>
<dbReference type="Pfam" id="PF00790">
    <property type="entry name" value="VHS"/>
    <property type="match status" value="1"/>
</dbReference>
<protein>
    <submittedName>
        <fullName evidence="14">Golgi associated, gamma adaptin ear containing, ARF binding protein 2</fullName>
    </submittedName>
</protein>
<feature type="region of interest" description="Disordered" evidence="10">
    <location>
        <begin position="308"/>
        <end position="339"/>
    </location>
</feature>
<keyword evidence="9" id="KW-0472">Membrane</keyword>
<evidence type="ECO:0000256" key="8">
    <source>
        <dbReference type="ARBA" id="ARBA00023034"/>
    </source>
</evidence>
<reference evidence="14 15" key="1">
    <citation type="journal article" date="2008" name="Nature">
        <title>Genome analysis of the platypus reveals unique signatures of evolution.</title>
        <authorList>
            <person name="Warren W.C."/>
            <person name="Hillier L.W."/>
            <person name="Marshall Graves J.A."/>
            <person name="Birney E."/>
            <person name="Ponting C.P."/>
            <person name="Grutzner F."/>
            <person name="Belov K."/>
            <person name="Miller W."/>
            <person name="Clarke L."/>
            <person name="Chinwalla A.T."/>
            <person name="Yang S.P."/>
            <person name="Heger A."/>
            <person name="Locke D.P."/>
            <person name="Miethke P."/>
            <person name="Waters P.D."/>
            <person name="Veyrunes F."/>
            <person name="Fulton L."/>
            <person name="Fulton B."/>
            <person name="Graves T."/>
            <person name="Wallis J."/>
            <person name="Puente X.S."/>
            <person name="Lopez-Otin C."/>
            <person name="Ordonez G.R."/>
            <person name="Eichler E.E."/>
            <person name="Chen L."/>
            <person name="Cheng Z."/>
            <person name="Deakin J.E."/>
            <person name="Alsop A."/>
            <person name="Thompson K."/>
            <person name="Kirby P."/>
            <person name="Papenfuss A.T."/>
            <person name="Wakefield M.J."/>
            <person name="Olender T."/>
            <person name="Lancet D."/>
            <person name="Huttley G.A."/>
            <person name="Smit A.F."/>
            <person name="Pask A."/>
            <person name="Temple-Smith P."/>
            <person name="Batzer M.A."/>
            <person name="Walker J.A."/>
            <person name="Konkel M.K."/>
            <person name="Harris R.S."/>
            <person name="Whittington C.M."/>
            <person name="Wong E.S."/>
            <person name="Gemmell N.J."/>
            <person name="Buschiazzo E."/>
            <person name="Vargas Jentzsch I.M."/>
            <person name="Merkel A."/>
            <person name="Schmitz J."/>
            <person name="Zemann A."/>
            <person name="Churakov G."/>
            <person name="Kriegs J.O."/>
            <person name="Brosius J."/>
            <person name="Murchison E.P."/>
            <person name="Sachidanandam R."/>
            <person name="Smith C."/>
            <person name="Hannon G.J."/>
            <person name="Tsend-Ayush E."/>
            <person name="McMillan D."/>
            <person name="Attenborough R."/>
            <person name="Rens W."/>
            <person name="Ferguson-Smith M."/>
            <person name="Lefevre C.M."/>
            <person name="Sharp J.A."/>
            <person name="Nicholas K.R."/>
            <person name="Ray D.A."/>
            <person name="Kube M."/>
            <person name="Reinhardt R."/>
            <person name="Pringle T.H."/>
            <person name="Taylor J."/>
            <person name="Jones R.C."/>
            <person name="Nixon B."/>
            <person name="Dacheux J.L."/>
            <person name="Niwa H."/>
            <person name="Sekita Y."/>
            <person name="Huang X."/>
            <person name="Stark A."/>
            <person name="Kheradpour P."/>
            <person name="Kellis M."/>
            <person name="Flicek P."/>
            <person name="Chen Y."/>
            <person name="Webber C."/>
            <person name="Hardison R."/>
            <person name="Nelson J."/>
            <person name="Hallsworth-Pepin K."/>
            <person name="Delehaunty K."/>
            <person name="Markovic C."/>
            <person name="Minx P."/>
            <person name="Feng Y."/>
            <person name="Kremitzki C."/>
            <person name="Mitreva M."/>
            <person name="Glasscock J."/>
            <person name="Wylie T."/>
            <person name="Wohldmann P."/>
            <person name="Thiru P."/>
            <person name="Nhan M.N."/>
            <person name="Pohl C.S."/>
            <person name="Smith S.M."/>
            <person name="Hou S."/>
            <person name="Nefedov M."/>
            <person name="de Jong P.J."/>
            <person name="Renfree M.B."/>
            <person name="Mardis E.R."/>
            <person name="Wilson R.K."/>
        </authorList>
    </citation>
    <scope>NUCLEOTIDE SEQUENCE [LARGE SCALE GENOMIC DNA]</scope>
    <source>
        <strain evidence="14 15">Glennie</strain>
    </source>
</reference>
<dbReference type="InParanoid" id="F7FWM4"/>
<dbReference type="CTD" id="23062"/>
<evidence type="ECO:0000313" key="15">
    <source>
        <dbReference type="Proteomes" id="UP000002279"/>
    </source>
</evidence>
<evidence type="ECO:0000256" key="6">
    <source>
        <dbReference type="ARBA" id="ARBA00022843"/>
    </source>
</evidence>
<dbReference type="InterPro" id="IPR027422">
    <property type="entry name" value="GGA1-3"/>
</dbReference>
<dbReference type="RefSeq" id="XP_028914528.1">
    <property type="nucleotide sequence ID" value="XM_029058695.2"/>
</dbReference>
<dbReference type="AlphaFoldDB" id="F7FWM4"/>
<dbReference type="GO" id="GO:0043130">
    <property type="term" value="F:ubiquitin binding"/>
    <property type="evidence" value="ECO:0007669"/>
    <property type="project" value="InterPro"/>
</dbReference>
<dbReference type="Pfam" id="PF03127">
    <property type="entry name" value="GAT"/>
    <property type="match status" value="1"/>
</dbReference>
<dbReference type="Gene3D" id="1.25.40.90">
    <property type="match status" value="1"/>
</dbReference>
<name>F7FWM4_ORNAN</name>
<evidence type="ECO:0000259" key="11">
    <source>
        <dbReference type="PROSITE" id="PS50179"/>
    </source>
</evidence>
<evidence type="ECO:0000256" key="10">
    <source>
        <dbReference type="SAM" id="MobiDB-lite"/>
    </source>
</evidence>
<sequence>MAEDGGPDGPGQEPLLEVWLNRATDPSMPEENWECIQRFCDRVNTDPKGPSLAPLLLAHKIQSPQEREALHALTVLETCINHCGERFHDEVAKFRFLNELIKVLSPKYLGAWSTEKVKKRVTEIMFSWTVWFPEEVKIRDAYQMLKKQGIIKQDPKLPEDKILPPPSPRPKSTIFDSDEEKSKLLAKLLKSSHADDLEAANRLIKSMIKEDQEKCEKVSRRASAIDEVHSTVNQLKEMLSSYRRQDLTQPNQEILRGLYERCEKLRPTLFRLASDTVDDDDALAEILKANDQLTQGVLLYKEVVEGQKSNGSRNSDDAAGAPGCSRSSQDSRDSRDSRGTIKSYTLIDFSELDSGSVGEPTAPAGSDSGLSSLCLLKEELAVLGLNSPPASLQTAPQFGDTKVTGQNGWKELSSTPSQIPPGPCRARMTNGSVGSRSPEKNVPLGLGEPQVSPQGQSFPWNLLPLKVPSQDPLPAPPQEASLPDRPWETKSSGAPSQLESLDASLAQLFVPLGSIKPSRLPPITVYDRNGLKAMLHFSLAEAAPGHPEVQALVLSMLSTAPQPVGDIVFQAAVPKAMRVKLQPASSSKLPPFSPFLPPVVISQVLLLANPHKEPVRLRYKLTFTQGGQPFSEVGEVNTFPEPELWGTI</sequence>
<feature type="domain" description="GAE" evidence="12">
    <location>
        <begin position="518"/>
        <end position="640"/>
    </location>
</feature>
<dbReference type="SUPFAM" id="SSF89009">
    <property type="entry name" value="GAT-like domain"/>
    <property type="match status" value="1"/>
</dbReference>
<dbReference type="GO" id="GO:0005802">
    <property type="term" value="C:trans-Golgi network"/>
    <property type="evidence" value="ECO:0000318"/>
    <property type="project" value="GO_Central"/>
</dbReference>
<dbReference type="GeneTree" id="ENSGT00940000159613"/>
<evidence type="ECO:0000256" key="1">
    <source>
        <dbReference type="ARBA" id="ARBA00004150"/>
    </source>
</evidence>